<dbReference type="Pfam" id="PF03466">
    <property type="entry name" value="LysR_substrate"/>
    <property type="match status" value="1"/>
</dbReference>
<dbReference type="GO" id="GO:0003700">
    <property type="term" value="F:DNA-binding transcription factor activity"/>
    <property type="evidence" value="ECO:0007669"/>
    <property type="project" value="InterPro"/>
</dbReference>
<dbReference type="PANTHER" id="PTHR30419">
    <property type="entry name" value="HTH-TYPE TRANSCRIPTIONAL REGULATOR YBHD"/>
    <property type="match status" value="1"/>
</dbReference>
<dbReference type="Proteomes" id="UP000273811">
    <property type="component" value="Unassembled WGS sequence"/>
</dbReference>
<dbReference type="PROSITE" id="PS50931">
    <property type="entry name" value="HTH_LYSR"/>
    <property type="match status" value="1"/>
</dbReference>
<evidence type="ECO:0000313" key="7">
    <source>
        <dbReference type="EMBL" id="RWR05274.1"/>
    </source>
</evidence>
<evidence type="ECO:0000256" key="3">
    <source>
        <dbReference type="ARBA" id="ARBA00023125"/>
    </source>
</evidence>
<accession>A0A443IK49</accession>
<feature type="coiled-coil region" evidence="5">
    <location>
        <begin position="29"/>
        <end position="88"/>
    </location>
</feature>
<dbReference type="Pfam" id="PF00126">
    <property type="entry name" value="HTH_1"/>
    <property type="match status" value="1"/>
</dbReference>
<dbReference type="InterPro" id="IPR050950">
    <property type="entry name" value="HTH-type_LysR_regulators"/>
</dbReference>
<dbReference type="InterPro" id="IPR005119">
    <property type="entry name" value="LysR_subst-bd"/>
</dbReference>
<dbReference type="GO" id="GO:0003677">
    <property type="term" value="F:DNA binding"/>
    <property type="evidence" value="ECO:0007669"/>
    <property type="project" value="UniProtKB-KW"/>
</dbReference>
<dbReference type="SUPFAM" id="SSF53850">
    <property type="entry name" value="Periplasmic binding protein-like II"/>
    <property type="match status" value="1"/>
</dbReference>
<name>A0A443IK49_9BACI</name>
<dbReference type="RefSeq" id="WP_120075376.1">
    <property type="nucleotide sequence ID" value="NZ_CP126113.1"/>
</dbReference>
<evidence type="ECO:0000313" key="8">
    <source>
        <dbReference type="Proteomes" id="UP000273811"/>
    </source>
</evidence>
<reference evidence="7" key="1">
    <citation type="submission" date="2018-12" db="EMBL/GenBank/DDBJ databases">
        <authorList>
            <person name="Sun L."/>
            <person name="Chen Z."/>
        </authorList>
    </citation>
    <scope>NUCLEOTIDE SEQUENCE [LARGE SCALE GENOMIC DNA]</scope>
    <source>
        <strain evidence="7">DSM 16012</strain>
    </source>
</reference>
<comment type="caution">
    <text evidence="7">The sequence shown here is derived from an EMBL/GenBank/DDBJ whole genome shotgun (WGS) entry which is preliminary data.</text>
</comment>
<keyword evidence="3" id="KW-0238">DNA-binding</keyword>
<evidence type="ECO:0000259" key="6">
    <source>
        <dbReference type="PROSITE" id="PS50931"/>
    </source>
</evidence>
<dbReference type="EMBL" id="QYTU02000046">
    <property type="protein sequence ID" value="RWR05274.1"/>
    <property type="molecule type" value="Genomic_DNA"/>
</dbReference>
<dbReference type="InterPro" id="IPR036388">
    <property type="entry name" value="WH-like_DNA-bd_sf"/>
</dbReference>
<gene>
    <name evidence="7" type="ORF">D4N35_015680</name>
</gene>
<keyword evidence="5" id="KW-0175">Coiled coil</keyword>
<sequence>MNIDQLENIVEIAKTGSLTVAARNRNITISALSQSLSQLERELELLLFNRSRSGTFPTSEGSIIIKNANEVLMKLEELKENAQSITDTLSGQLRIGNEAGLMPLLMDIISELKFIYPNIQFLLLETNPEEIINKILNQEIDIGMVSLPENNKRNTKDLIYEKVTEGNLVIGANKKSTIASKKSLTLEELKNYPIALFNDEYTTQFIDDYVESYGPLEVFLTTNNLDSLRKVLSKNLALMLGIDYSFKIDNLFIPNSGIVTVDLALDKKYQKHHPDFYIVRLKQKHYSKISSMIVKKVKKAMSLL</sequence>
<keyword evidence="8" id="KW-1185">Reference proteome</keyword>
<feature type="domain" description="HTH lysR-type" evidence="6">
    <location>
        <begin position="1"/>
        <end position="58"/>
    </location>
</feature>
<dbReference type="InterPro" id="IPR000847">
    <property type="entry name" value="LysR_HTH_N"/>
</dbReference>
<keyword evidence="4" id="KW-0804">Transcription</keyword>
<dbReference type="CDD" id="cd05466">
    <property type="entry name" value="PBP2_LTTR_substrate"/>
    <property type="match status" value="1"/>
</dbReference>
<dbReference type="SUPFAM" id="SSF46785">
    <property type="entry name" value="Winged helix' DNA-binding domain"/>
    <property type="match status" value="1"/>
</dbReference>
<evidence type="ECO:0000256" key="5">
    <source>
        <dbReference type="SAM" id="Coils"/>
    </source>
</evidence>
<dbReference type="PANTHER" id="PTHR30419:SF8">
    <property type="entry name" value="NITROGEN ASSIMILATION TRANSCRIPTIONAL ACTIVATOR-RELATED"/>
    <property type="match status" value="1"/>
</dbReference>
<comment type="similarity">
    <text evidence="1">Belongs to the LysR transcriptional regulatory family.</text>
</comment>
<dbReference type="Gene3D" id="3.40.190.290">
    <property type="match status" value="1"/>
</dbReference>
<organism evidence="7 8">
    <name type="scientific">Siminovitchia fortis</name>
    <dbReference type="NCBI Taxonomy" id="254758"/>
    <lineage>
        <taxon>Bacteria</taxon>
        <taxon>Bacillati</taxon>
        <taxon>Bacillota</taxon>
        <taxon>Bacilli</taxon>
        <taxon>Bacillales</taxon>
        <taxon>Bacillaceae</taxon>
        <taxon>Siminovitchia</taxon>
    </lineage>
</organism>
<dbReference type="GO" id="GO:0005829">
    <property type="term" value="C:cytosol"/>
    <property type="evidence" value="ECO:0007669"/>
    <property type="project" value="TreeGrafter"/>
</dbReference>
<proteinExistence type="inferred from homology"/>
<keyword evidence="2" id="KW-0805">Transcription regulation</keyword>
<dbReference type="Gene3D" id="1.10.10.10">
    <property type="entry name" value="Winged helix-like DNA-binding domain superfamily/Winged helix DNA-binding domain"/>
    <property type="match status" value="1"/>
</dbReference>
<evidence type="ECO:0000256" key="2">
    <source>
        <dbReference type="ARBA" id="ARBA00023015"/>
    </source>
</evidence>
<dbReference type="InterPro" id="IPR036390">
    <property type="entry name" value="WH_DNA-bd_sf"/>
</dbReference>
<evidence type="ECO:0000256" key="1">
    <source>
        <dbReference type="ARBA" id="ARBA00009437"/>
    </source>
</evidence>
<protein>
    <submittedName>
        <fullName evidence="7">LysR family transcriptional regulator</fullName>
    </submittedName>
</protein>
<dbReference type="AlphaFoldDB" id="A0A443IK49"/>
<dbReference type="OrthoDB" id="9803735at2"/>
<evidence type="ECO:0000256" key="4">
    <source>
        <dbReference type="ARBA" id="ARBA00023163"/>
    </source>
</evidence>